<feature type="signal peptide" evidence="3">
    <location>
        <begin position="1"/>
        <end position="21"/>
    </location>
</feature>
<dbReference type="InterPro" id="IPR012970">
    <property type="entry name" value="Lyase_8_alpha_N"/>
</dbReference>
<dbReference type="InterPro" id="IPR038970">
    <property type="entry name" value="Lyase_8"/>
</dbReference>
<evidence type="ECO:0000256" key="3">
    <source>
        <dbReference type="SAM" id="SignalP"/>
    </source>
</evidence>
<dbReference type="InterPro" id="IPR011013">
    <property type="entry name" value="Gal_mutarotase_sf_dom"/>
</dbReference>
<dbReference type="Proteomes" id="UP000001357">
    <property type="component" value="Unassembled WGS sequence"/>
</dbReference>
<dbReference type="InterPro" id="IPR014718">
    <property type="entry name" value="GH-type_carb-bd"/>
</dbReference>
<dbReference type="Gene3D" id="2.70.98.10">
    <property type="match status" value="1"/>
</dbReference>
<dbReference type="GO" id="GO:0016837">
    <property type="term" value="F:carbon-oxygen lyase activity, acting on polysaccharides"/>
    <property type="evidence" value="ECO:0007669"/>
    <property type="project" value="UniProtKB-ARBA"/>
</dbReference>
<dbReference type="GO" id="GO:0005576">
    <property type="term" value="C:extracellular region"/>
    <property type="evidence" value="ECO:0007669"/>
    <property type="project" value="InterPro"/>
</dbReference>
<dbReference type="KEGG" id="mbr:MONBRDRAFT_30506"/>
<feature type="domain" description="Polysaccharide lyase 8 N-terminal alpha-helical" evidence="5">
    <location>
        <begin position="120"/>
        <end position="294"/>
    </location>
</feature>
<sequence length="719" mass="79110">MALGRCMLLVVAAVMATTTIAAKPRVAQTPDPGQEDSIVPHGASQMQLPSGECFPDLTQPQRAAAVPPHCHDFYRLYQQLVASLQIQPHQLAQAQADADAYLASLTPSCTFDNLDYDDQTLSSWWNDIAVPQALAATFVLIGPEAIPRSIYNKAIPTLNRARWSSLTGANLVWQAYVDVLRSAFEGQPSEVSRALDTVYASASMISSKHDGINHDGSFSQHRGQHLTGSYGANYTNFVLNIVHLARDTSFYISPKHLHNFARLVLDGQAWMSVGSDEVWDFAVTGRIIARPPGVHRVDFNVDHLAALNSTRRDEFLNFALRLARNDSGTTLLGHRYFFDSDYAIMRGPGYQYSIHMFSSLSTNARCINNEGKQSQLTASGTVALYYTGHEYDNIFPVWDWQQLPGALLEQLPNKPTCKSTYMRSLTSDVGGVSNGKLGATFMTQFSKPRPLKCVRSWAMFPDVLVATAQQISGPVSMPVIFTLADCRAAGSVTVALRNGKRISIMSHQLITLPAESVAWIHHDNTIFAINSSASGSLDIFRGTSSGNWISIGDSNRTQTVERFYVKWTLAQPLPNAAAYLMLPAVPLKRADDTLNTLMRELKFNLSERSAIYTRLHDNAVTSIATFADGGQIDYHSSQLGCDVSCALIIEATVGSFDFNLTVNAQAKSKLFTILLPYPTGHCDGCTLESNRTCVFHQHGFRTRSVTASCHALRPWPSRD</sequence>
<dbReference type="GO" id="GO:0005975">
    <property type="term" value="P:carbohydrate metabolic process"/>
    <property type="evidence" value="ECO:0007669"/>
    <property type="project" value="InterPro"/>
</dbReference>
<dbReference type="GO" id="GO:0030246">
    <property type="term" value="F:carbohydrate binding"/>
    <property type="evidence" value="ECO:0007669"/>
    <property type="project" value="InterPro"/>
</dbReference>
<accession>A9VE58</accession>
<protein>
    <submittedName>
        <fullName evidence="6">Uncharacterized protein</fullName>
    </submittedName>
</protein>
<dbReference type="EMBL" id="CH991595">
    <property type="protein sequence ID" value="EDQ84181.1"/>
    <property type="molecule type" value="Genomic_DNA"/>
</dbReference>
<proteinExistence type="inferred from homology"/>
<dbReference type="RefSeq" id="XP_001751011.1">
    <property type="nucleotide sequence ID" value="XM_001750959.1"/>
</dbReference>
<reference evidence="6 7" key="1">
    <citation type="journal article" date="2008" name="Nature">
        <title>The genome of the choanoflagellate Monosiga brevicollis and the origin of metazoans.</title>
        <authorList>
            <consortium name="JGI Sequencing"/>
            <person name="King N."/>
            <person name="Westbrook M.J."/>
            <person name="Young S.L."/>
            <person name="Kuo A."/>
            <person name="Abedin M."/>
            <person name="Chapman J."/>
            <person name="Fairclough S."/>
            <person name="Hellsten U."/>
            <person name="Isogai Y."/>
            <person name="Letunic I."/>
            <person name="Marr M."/>
            <person name="Pincus D."/>
            <person name="Putnam N."/>
            <person name="Rokas A."/>
            <person name="Wright K.J."/>
            <person name="Zuzow R."/>
            <person name="Dirks W."/>
            <person name="Good M."/>
            <person name="Goodstein D."/>
            <person name="Lemons D."/>
            <person name="Li W."/>
            <person name="Lyons J.B."/>
            <person name="Morris A."/>
            <person name="Nichols S."/>
            <person name="Richter D.J."/>
            <person name="Salamov A."/>
            <person name="Bork P."/>
            <person name="Lim W.A."/>
            <person name="Manning G."/>
            <person name="Miller W.T."/>
            <person name="McGinnis W."/>
            <person name="Shapiro H."/>
            <person name="Tjian R."/>
            <person name="Grigoriev I.V."/>
            <person name="Rokhsar D."/>
        </authorList>
    </citation>
    <scope>NUCLEOTIDE SEQUENCE [LARGE SCALE GENOMIC DNA]</scope>
    <source>
        <strain evidence="7">MX1 / ATCC 50154</strain>
    </source>
</reference>
<dbReference type="Gene3D" id="1.50.10.100">
    <property type="entry name" value="Chondroitin AC/alginate lyase"/>
    <property type="match status" value="1"/>
</dbReference>
<dbReference type="GeneID" id="5896271"/>
<evidence type="ECO:0000259" key="5">
    <source>
        <dbReference type="Pfam" id="PF08124"/>
    </source>
</evidence>
<keyword evidence="3" id="KW-0732">Signal</keyword>
<evidence type="ECO:0000256" key="2">
    <source>
        <dbReference type="SAM" id="MobiDB-lite"/>
    </source>
</evidence>
<dbReference type="InParanoid" id="A9VE58"/>
<dbReference type="PANTHER" id="PTHR38481:SF1">
    <property type="entry name" value="HYALURONATE LYASE"/>
    <property type="match status" value="1"/>
</dbReference>
<evidence type="ECO:0000256" key="1">
    <source>
        <dbReference type="ARBA" id="ARBA00006699"/>
    </source>
</evidence>
<dbReference type="Pfam" id="PF02278">
    <property type="entry name" value="Lyase_8"/>
    <property type="match status" value="1"/>
</dbReference>
<feature type="region of interest" description="Disordered" evidence="2">
    <location>
        <begin position="25"/>
        <end position="44"/>
    </location>
</feature>
<evidence type="ECO:0000313" key="7">
    <source>
        <dbReference type="Proteomes" id="UP000001357"/>
    </source>
</evidence>
<dbReference type="eggNOG" id="ENOG502S9ZG">
    <property type="taxonomic scope" value="Eukaryota"/>
</dbReference>
<feature type="chain" id="PRO_5002745409" evidence="3">
    <location>
        <begin position="22"/>
        <end position="719"/>
    </location>
</feature>
<gene>
    <name evidence="6" type="ORF">MONBRDRAFT_30506</name>
</gene>
<dbReference type="SUPFAM" id="SSF74650">
    <property type="entry name" value="Galactose mutarotase-like"/>
    <property type="match status" value="1"/>
</dbReference>
<dbReference type="InterPro" id="IPR003159">
    <property type="entry name" value="Lyase_8_central_dom"/>
</dbReference>
<organism evidence="6 7">
    <name type="scientific">Monosiga brevicollis</name>
    <name type="common">Choanoflagellate</name>
    <dbReference type="NCBI Taxonomy" id="81824"/>
    <lineage>
        <taxon>Eukaryota</taxon>
        <taxon>Choanoflagellata</taxon>
        <taxon>Craspedida</taxon>
        <taxon>Salpingoecidae</taxon>
        <taxon>Monosiga</taxon>
    </lineage>
</organism>
<dbReference type="InterPro" id="IPR008929">
    <property type="entry name" value="Chondroitin_lyas"/>
</dbReference>
<feature type="domain" description="Polysaccharide lyase family 8 central" evidence="4">
    <location>
        <begin position="334"/>
        <end position="585"/>
    </location>
</feature>
<dbReference type="Pfam" id="PF08124">
    <property type="entry name" value="Lyase_8_N"/>
    <property type="match status" value="1"/>
</dbReference>
<evidence type="ECO:0000313" key="6">
    <source>
        <dbReference type="EMBL" id="EDQ84181.1"/>
    </source>
</evidence>
<dbReference type="SUPFAM" id="SSF48230">
    <property type="entry name" value="Chondroitin AC/alginate lyase"/>
    <property type="match status" value="1"/>
</dbReference>
<evidence type="ECO:0000259" key="4">
    <source>
        <dbReference type="Pfam" id="PF02278"/>
    </source>
</evidence>
<comment type="similarity">
    <text evidence="1">Belongs to the polysaccharide lyase 8 family.</text>
</comment>
<name>A9VE58_MONBE</name>
<keyword evidence="7" id="KW-1185">Reference proteome</keyword>
<dbReference type="PANTHER" id="PTHR38481">
    <property type="entry name" value="HYALURONATE LYASE"/>
    <property type="match status" value="1"/>
</dbReference>
<dbReference type="AlphaFoldDB" id="A9VE58"/>